<sequence>MPICAPSIPDSHMAPLMLALALVSAAPGQARETQPADEGTSAMERLREAKASVTSAAHAGPDKIPIPSPALKRRAFDAMRKRRVDPRMEAQARAAQIQAANALAVEQQAISTRLHQALGLAPPDGAPTPAHAASNTPTKAWVPLLFASSSMPIETLRTYARQLERVGGVIAFRGVPGGLTKIGPMAELTARMLRVDPGCEGPACAMRNVQVVIDPILFRQHSIARVPALAMVPGDPTQPYCEREDETAGRAAHLVLGDAALSGLLDEYARLGGKEEVRDASARLAGR</sequence>
<evidence type="ECO:0000313" key="1">
    <source>
        <dbReference type="EMBL" id="BBF70657.1"/>
    </source>
</evidence>
<reference evidence="1" key="1">
    <citation type="submission" date="2018-07" db="EMBL/GenBank/DDBJ databases">
        <title>Complete genome sequence of Sphingomonas bisphenolicum strain AO1, a bisphenol A degradative bacterium isolated from Japanese farm field.</title>
        <authorList>
            <person name="Murakami M."/>
            <person name="Koh M."/>
            <person name="Koba S."/>
            <person name="Matsumura Y."/>
        </authorList>
    </citation>
    <scope>NUCLEOTIDE SEQUENCE</scope>
    <source>
        <strain evidence="1">AO1</strain>
    </source>
</reference>
<proteinExistence type="predicted"/>
<name>A0ABM7G5Q6_9SPHN</name>
<evidence type="ECO:0000313" key="2">
    <source>
        <dbReference type="Proteomes" id="UP001059971"/>
    </source>
</evidence>
<evidence type="ECO:0008006" key="3">
    <source>
        <dbReference type="Google" id="ProtNLM"/>
    </source>
</evidence>
<keyword evidence="2" id="KW-1185">Reference proteome</keyword>
<gene>
    <name evidence="1" type="ORF">SBA_ch1_28570</name>
</gene>
<accession>A0ABM7G5Q6</accession>
<protein>
    <recommendedName>
        <fullName evidence="3">Type-F conjugative transfer system pilin assembly protein TrbC</fullName>
    </recommendedName>
</protein>
<organism evidence="1 2">
    <name type="scientific">Sphingomonas bisphenolicum</name>
    <dbReference type="NCBI Taxonomy" id="296544"/>
    <lineage>
        <taxon>Bacteria</taxon>
        <taxon>Pseudomonadati</taxon>
        <taxon>Pseudomonadota</taxon>
        <taxon>Alphaproteobacteria</taxon>
        <taxon>Sphingomonadales</taxon>
        <taxon>Sphingomonadaceae</taxon>
        <taxon>Sphingomonas</taxon>
    </lineage>
</organism>
<dbReference type="Pfam" id="PF09673">
    <property type="entry name" value="TrbC_Ftype"/>
    <property type="match status" value="1"/>
</dbReference>
<dbReference type="Proteomes" id="UP001059971">
    <property type="component" value="Chromosome 1"/>
</dbReference>
<dbReference type="EMBL" id="AP018817">
    <property type="protein sequence ID" value="BBF70657.1"/>
    <property type="molecule type" value="Genomic_DNA"/>
</dbReference>
<dbReference type="InterPro" id="IPR019106">
    <property type="entry name" value="T4SS_TrbC"/>
</dbReference>